<dbReference type="AlphaFoldDB" id="A0A0F5Q6U5"/>
<evidence type="ECO:0000256" key="6">
    <source>
        <dbReference type="SAM" id="SignalP"/>
    </source>
</evidence>
<comment type="subcellular location">
    <subcellularLocation>
        <location evidence="1">Cell envelope</location>
    </subcellularLocation>
</comment>
<comment type="similarity">
    <text evidence="2">Belongs to the bacterial solute-binding protein 8 family.</text>
</comment>
<dbReference type="InterPro" id="IPR002491">
    <property type="entry name" value="ABC_transptr_periplasmic_BD"/>
</dbReference>
<dbReference type="Gene3D" id="3.40.50.1980">
    <property type="entry name" value="Nitrogenase molybdenum iron protein domain"/>
    <property type="match status" value="2"/>
</dbReference>
<sequence>MNTRFIRQAAFAAAATLALPFGAQAADQFPVTITHVHGDTVIEKAPVRVVTLGWMTQDIVADLGIIPVGTPKVTWGDDGTGLLPWFADTIKAIGPERPALLSIDDGIPFEDILALDPDVILAPMSGIDENDYARLSSIAPTVAYDKSAWDGRWQDVTMTIGKALGKSAEAEQLIADTNAAVAAERDAHPEFAGKSAIFAYIVPGSGIMHVYSPDASRVQMLVDLGFSLPPAVAAFPDDTDVSTERLGEIDTDVLVSWHNEPEDIDFVKTDSVFSRYRAVAEGHYVGFADPSLVMAVVAPSPSAIRWSLAILVNDLAEVLKN</sequence>
<dbReference type="RefSeq" id="WP_046138757.1">
    <property type="nucleotide sequence ID" value="NZ_LANJ01000020.1"/>
</dbReference>
<feature type="chain" id="PRO_5002494163" description="Fe/B12 periplasmic-binding domain-containing protein" evidence="6">
    <location>
        <begin position="26"/>
        <end position="321"/>
    </location>
</feature>
<dbReference type="PANTHER" id="PTHR30532:SF24">
    <property type="entry name" value="FERRIC ENTEROBACTIN-BINDING PERIPLASMIC PROTEIN FEPB"/>
    <property type="match status" value="1"/>
</dbReference>
<evidence type="ECO:0000256" key="5">
    <source>
        <dbReference type="ARBA" id="ARBA00022729"/>
    </source>
</evidence>
<dbReference type="EMBL" id="LANJ01000020">
    <property type="protein sequence ID" value="KKC36645.1"/>
    <property type="molecule type" value="Genomic_DNA"/>
</dbReference>
<protein>
    <recommendedName>
        <fullName evidence="7">Fe/B12 periplasmic-binding domain-containing protein</fullName>
    </recommendedName>
</protein>
<evidence type="ECO:0000313" key="9">
    <source>
        <dbReference type="Proteomes" id="UP000033411"/>
    </source>
</evidence>
<evidence type="ECO:0000256" key="3">
    <source>
        <dbReference type="ARBA" id="ARBA00022448"/>
    </source>
</evidence>
<dbReference type="GO" id="GO:1901678">
    <property type="term" value="P:iron coordination entity transport"/>
    <property type="evidence" value="ECO:0007669"/>
    <property type="project" value="UniProtKB-ARBA"/>
</dbReference>
<gene>
    <name evidence="8" type="ORF">WH87_13455</name>
</gene>
<evidence type="ECO:0000256" key="1">
    <source>
        <dbReference type="ARBA" id="ARBA00004196"/>
    </source>
</evidence>
<dbReference type="STRING" id="1293439.WH87_13455"/>
<evidence type="ECO:0000259" key="7">
    <source>
        <dbReference type="PROSITE" id="PS50983"/>
    </source>
</evidence>
<dbReference type="Pfam" id="PF01497">
    <property type="entry name" value="Peripla_BP_2"/>
    <property type="match status" value="1"/>
</dbReference>
<proteinExistence type="inferred from homology"/>
<keyword evidence="3" id="KW-0813">Transport</keyword>
<organism evidence="8 9">
    <name type="scientific">Devosia epidermidihirudinis</name>
    <dbReference type="NCBI Taxonomy" id="1293439"/>
    <lineage>
        <taxon>Bacteria</taxon>
        <taxon>Pseudomonadati</taxon>
        <taxon>Pseudomonadota</taxon>
        <taxon>Alphaproteobacteria</taxon>
        <taxon>Hyphomicrobiales</taxon>
        <taxon>Devosiaceae</taxon>
        <taxon>Devosia</taxon>
    </lineage>
</organism>
<keyword evidence="5 6" id="KW-0732">Signal</keyword>
<evidence type="ECO:0000256" key="2">
    <source>
        <dbReference type="ARBA" id="ARBA00008814"/>
    </source>
</evidence>
<dbReference type="PANTHER" id="PTHR30532">
    <property type="entry name" value="IRON III DICITRATE-BINDING PERIPLASMIC PROTEIN"/>
    <property type="match status" value="1"/>
</dbReference>
<feature type="signal peptide" evidence="6">
    <location>
        <begin position="1"/>
        <end position="25"/>
    </location>
</feature>
<evidence type="ECO:0000256" key="4">
    <source>
        <dbReference type="ARBA" id="ARBA00022496"/>
    </source>
</evidence>
<dbReference type="Proteomes" id="UP000033411">
    <property type="component" value="Unassembled WGS sequence"/>
</dbReference>
<name>A0A0F5Q6U5_9HYPH</name>
<accession>A0A0F5Q6U5</accession>
<keyword evidence="9" id="KW-1185">Reference proteome</keyword>
<dbReference type="OrthoDB" id="1846031at2"/>
<reference evidence="8 9" key="1">
    <citation type="submission" date="2015-03" db="EMBL/GenBank/DDBJ databases">
        <authorList>
            <person name="Lepp D."/>
            <person name="Hassan Y.I."/>
            <person name="Li X.-Z."/>
            <person name="Zhou T."/>
        </authorList>
    </citation>
    <scope>NUCLEOTIDE SEQUENCE [LARGE SCALE GENOMIC DNA]</scope>
    <source>
        <strain evidence="8 9">E84</strain>
    </source>
</reference>
<dbReference type="PATRIC" id="fig|1293439.3.peg.2422"/>
<keyword evidence="4" id="KW-0406">Ion transport</keyword>
<dbReference type="PROSITE" id="PS50983">
    <property type="entry name" value="FE_B12_PBP"/>
    <property type="match status" value="1"/>
</dbReference>
<feature type="domain" description="Fe/B12 periplasmic-binding" evidence="7">
    <location>
        <begin position="48"/>
        <end position="321"/>
    </location>
</feature>
<dbReference type="CDD" id="cd01146">
    <property type="entry name" value="FhuD"/>
    <property type="match status" value="1"/>
</dbReference>
<evidence type="ECO:0000313" key="8">
    <source>
        <dbReference type="EMBL" id="KKC36645.1"/>
    </source>
</evidence>
<comment type="caution">
    <text evidence="8">The sequence shown here is derived from an EMBL/GenBank/DDBJ whole genome shotgun (WGS) entry which is preliminary data.</text>
</comment>
<dbReference type="SUPFAM" id="SSF53807">
    <property type="entry name" value="Helical backbone' metal receptor"/>
    <property type="match status" value="1"/>
</dbReference>
<dbReference type="GO" id="GO:0030288">
    <property type="term" value="C:outer membrane-bounded periplasmic space"/>
    <property type="evidence" value="ECO:0007669"/>
    <property type="project" value="TreeGrafter"/>
</dbReference>
<dbReference type="InterPro" id="IPR051313">
    <property type="entry name" value="Bact_iron-sidero_bind"/>
</dbReference>
<keyword evidence="4" id="KW-0408">Iron</keyword>
<keyword evidence="4" id="KW-0410">Iron transport</keyword>